<evidence type="ECO:0000313" key="2">
    <source>
        <dbReference type="EMBL" id="CAB3252318.1"/>
    </source>
</evidence>
<evidence type="ECO:0000256" key="1">
    <source>
        <dbReference type="SAM" id="MobiDB-lite"/>
    </source>
</evidence>
<organism evidence="2">
    <name type="scientific">Phallusia mammillata</name>
    <dbReference type="NCBI Taxonomy" id="59560"/>
    <lineage>
        <taxon>Eukaryota</taxon>
        <taxon>Metazoa</taxon>
        <taxon>Chordata</taxon>
        <taxon>Tunicata</taxon>
        <taxon>Ascidiacea</taxon>
        <taxon>Phlebobranchia</taxon>
        <taxon>Ascidiidae</taxon>
        <taxon>Phallusia</taxon>
    </lineage>
</organism>
<dbReference type="PANTHER" id="PTHR12697">
    <property type="entry name" value="PBS LYASE HEAT-LIKE PROTEIN"/>
    <property type="match status" value="1"/>
</dbReference>
<dbReference type="InterPro" id="IPR011989">
    <property type="entry name" value="ARM-like"/>
</dbReference>
<gene>
    <name evidence="2" type="primary">Heatr4</name>
</gene>
<feature type="compositionally biased region" description="Basic and acidic residues" evidence="1">
    <location>
        <begin position="102"/>
        <end position="113"/>
    </location>
</feature>
<proteinExistence type="evidence at transcript level"/>
<feature type="region of interest" description="Disordered" evidence="1">
    <location>
        <begin position="88"/>
        <end position="147"/>
    </location>
</feature>
<dbReference type="GO" id="GO:0016491">
    <property type="term" value="F:oxidoreductase activity"/>
    <property type="evidence" value="ECO:0007669"/>
    <property type="project" value="TreeGrafter"/>
</dbReference>
<dbReference type="SUPFAM" id="SSF48371">
    <property type="entry name" value="ARM repeat"/>
    <property type="match status" value="1"/>
</dbReference>
<dbReference type="AlphaFoldDB" id="A0A6F9DEZ9"/>
<feature type="region of interest" description="Disordered" evidence="1">
    <location>
        <begin position="906"/>
        <end position="971"/>
    </location>
</feature>
<sequence length="971" mass="110164">MIKAVSHDFVFTKDVVKERCAHALPYDEEEIQTIYDCSDVIPPSVLSTTSGGRFDTRGYNRKIPGHIKKLRSPRAAEMRQKTTTVTERCGEMPPSKTLSVKSAERRKSQERPAVRQFFITEGGQSPRVVPMSAGDVPSSQRSQQKPGKWDEYVIGKLSKDTARWIVFDNIESGNQKERLNNLVRQKFGKVSNINLVREEAEDNNLEELEKKKEEERKKARQEKRERRRLEKELKLRSDQVLQQTVAQYYRLPRFLKQERNKVTCHTDEVNQSAQNLQVKHMEPPPPKKMEDFLNPAAGQFINATENAFEQQLYTNQAKPVFQQTLDKSRIIMDDFSEYQSNIQPVFPPSNQYWSQTDLKHKKKPSNRPGKITKGLQRWRGLPQPADFTSERGLNPPRSEFAKIEDLDLPQSANMLDNAPMIHIIEEWRSKWKLAGRWQEVTLADVIIDLENIHDHLRLGAVAACSMAALHRIPVADLTTLAVLPMLDPSAAPSGDSDQGHLPEVLKTKVRERLRDRNGRVRLAAAMCLYSLSECTDEVRQILEHNLENGVPTDRMACAQCLALNGSTDAKVIQLLIRMLLETDQNAQATALLAHVSQNTRLVHSLLAEQLNSCNWKDKVATCGVLSQLSGNINRDLVHKLSNLMWEDWNSEVRTAASRVLGHTGHGRDVHFDLREKLARGNERVRTDVLRKIAHLGIMTATLLPEFLKCFSAEYVSVRLETCRTAAKLQIADEKVVNELVRLTQFDPAWKIKAYAIKAIGHIQVWNEKIESVLVWALRFEDEAGVRLEACVSLRKLQCQSTEVVRVLQDRVLVEPDQAVKEEVKKALSACGMSGPEDNMEMIKQIKSEVRRLCKKSVVAAKVLMYENELDKFERKAQYIGELIDDVTSNDETDDDDVENEIADALRQSKTPDEQRKDSITRTPSITLTPCVERPVTTGTPRIETIAEEEVLLSAPPTGRSNNSISPDGGRT</sequence>
<name>A0A6F9DEZ9_9ASCI</name>
<protein>
    <submittedName>
        <fullName evidence="2">HEAT repeat-containing protein 4-like</fullName>
    </submittedName>
</protein>
<dbReference type="EMBL" id="LR785714">
    <property type="protein sequence ID" value="CAB3252318.1"/>
    <property type="molecule type" value="mRNA"/>
</dbReference>
<dbReference type="Gene3D" id="1.25.10.10">
    <property type="entry name" value="Leucine-rich Repeat Variant"/>
    <property type="match status" value="2"/>
</dbReference>
<accession>A0A6F9DEZ9</accession>
<feature type="compositionally biased region" description="Basic and acidic residues" evidence="1">
    <location>
        <begin position="909"/>
        <end position="919"/>
    </location>
</feature>
<dbReference type="Pfam" id="PF13646">
    <property type="entry name" value="HEAT_2"/>
    <property type="match status" value="1"/>
</dbReference>
<dbReference type="InterPro" id="IPR016024">
    <property type="entry name" value="ARM-type_fold"/>
</dbReference>
<feature type="region of interest" description="Disordered" evidence="1">
    <location>
        <begin position="203"/>
        <end position="227"/>
    </location>
</feature>
<reference evidence="2" key="1">
    <citation type="submission" date="2020-04" db="EMBL/GenBank/DDBJ databases">
        <authorList>
            <person name="Neveu A P."/>
        </authorList>
    </citation>
    <scope>NUCLEOTIDE SEQUENCE</scope>
    <source>
        <tissue evidence="2">Whole embryo</tissue>
    </source>
</reference>
<feature type="compositionally biased region" description="Basic and acidic residues" evidence="1">
    <location>
        <begin position="207"/>
        <end position="227"/>
    </location>
</feature>
<dbReference type="PANTHER" id="PTHR12697:SF20">
    <property type="entry name" value="HEAT REPEAT-CONTAINING PROTEIN 4"/>
    <property type="match status" value="1"/>
</dbReference>